<dbReference type="Pfam" id="PF03217">
    <property type="entry name" value="SlpA"/>
    <property type="match status" value="1"/>
</dbReference>
<feature type="region of interest" description="Disordered" evidence="1">
    <location>
        <begin position="527"/>
        <end position="570"/>
    </location>
</feature>
<dbReference type="InterPro" id="IPR024968">
    <property type="entry name" value="SlpA_C_lactobacillus"/>
</dbReference>
<feature type="domain" description="S-layer protein C-terminal" evidence="2">
    <location>
        <begin position="602"/>
        <end position="641"/>
    </location>
</feature>
<reference evidence="4" key="1">
    <citation type="submission" date="2015-07" db="EMBL/GenBank/DDBJ databases">
        <title>Lactobacillus ginsenosidimutans/EMML 3141/ whole genome sequencing.</title>
        <authorList>
            <person name="Kim M.K."/>
            <person name="Im W.-T."/>
            <person name="Srinivasan S."/>
            <person name="Lee J.-J."/>
        </authorList>
    </citation>
    <scope>NUCLEOTIDE SEQUENCE [LARGE SCALE GENOMIC DNA]</scope>
    <source>
        <strain evidence="4">EMML 3041</strain>
    </source>
</reference>
<proteinExistence type="predicted"/>
<dbReference type="AlphaFoldDB" id="A0A0H4QIT1"/>
<organism evidence="3 4">
    <name type="scientific">Companilactobacillus ginsenosidimutans</name>
    <dbReference type="NCBI Taxonomy" id="1007676"/>
    <lineage>
        <taxon>Bacteria</taxon>
        <taxon>Bacillati</taxon>
        <taxon>Bacillota</taxon>
        <taxon>Bacilli</taxon>
        <taxon>Lactobacillales</taxon>
        <taxon>Lactobacillaceae</taxon>
        <taxon>Companilactobacillus</taxon>
    </lineage>
</organism>
<feature type="compositionally biased region" description="Polar residues" evidence="1">
    <location>
        <begin position="527"/>
        <end position="564"/>
    </location>
</feature>
<dbReference type="Proteomes" id="UP000036106">
    <property type="component" value="Chromosome"/>
</dbReference>
<sequence length="710" mass="80165">MKKRNMVVGALVCGMLLSSISEPVIVGAEMLQGVARDEDQIKNSVYMRFYFYDNDERIGSQSIFGNEGDTYELSKIKLPNGYKLDTDNPKDVKLTDNESEPFKIKVVKVKRIVTLRYVDVTNGAEKAVADVKLSVPILDRSISEKNIMERLPKGFILTEESDKPINIRDTNEKTYTIKVKRVENDLYTNTIQFRDYDTQKSVGKPFLISGKLNRPKILDISNLPTGYFFQYSNLGNYSSVITITSSEKTRYVDVRRDQEDSRVRNFVHFIDKSGKLLETKILTENEGKTVDLGKLFPVYDFGDDYQYKISKDGTEATIKNVKREYVEQKIKFVDEHGHLSGRTSLIMKIGHTFEAQQGLAPAGYKIKNTSDTFTAQSSPSEVVIVVIPNTVFNMFKIVDYDNEEDVLMNEVLIKGLFGHTPVFPPDLIPGYKLSSRNYTQMNYSSKIETISFMKVVKNTIRFIDNGSGKVIDEKVVKGVRDESYSVEIPLGYKLNSGEKKIEGTINDPRWGTKTIFVYKKNNSDGINSGTHVGNNSNSHVTKPDVSQSQNETDGKPSPNSQIDKTANGEAPNINEVFSNEQKYLGVISTHSGSRLIPLFSMKGKQSNRSLSANTDWKIDRKATINGETFYRVSTNEWVKAAHVFEYSVINQNITTKAGKTAELYNSKFKLSNRSLAGDTSWHTDKSRVVDGKTYYRVSTDEWVAATDINK</sequence>
<name>A0A0H4QIT1_9LACO</name>
<dbReference type="STRING" id="1007676.ABM34_10130"/>
<protein>
    <recommendedName>
        <fullName evidence="2">S-layer protein C-terminal domain-containing protein</fullName>
    </recommendedName>
</protein>
<evidence type="ECO:0000256" key="1">
    <source>
        <dbReference type="SAM" id="MobiDB-lite"/>
    </source>
</evidence>
<dbReference type="RefSeq" id="WP_048705486.1">
    <property type="nucleotide sequence ID" value="NZ_CP012034.1"/>
</dbReference>
<dbReference type="OrthoDB" id="2296668at2"/>
<evidence type="ECO:0000259" key="2">
    <source>
        <dbReference type="Pfam" id="PF03217"/>
    </source>
</evidence>
<dbReference type="PATRIC" id="fig|1007676.4.peg.2050"/>
<evidence type="ECO:0000313" key="3">
    <source>
        <dbReference type="EMBL" id="AKP67852.1"/>
    </source>
</evidence>
<keyword evidence="4" id="KW-1185">Reference proteome</keyword>
<evidence type="ECO:0000313" key="4">
    <source>
        <dbReference type="Proteomes" id="UP000036106"/>
    </source>
</evidence>
<gene>
    <name evidence="3" type="ORF">ABM34_10130</name>
</gene>
<dbReference type="EMBL" id="CP012034">
    <property type="protein sequence ID" value="AKP67852.1"/>
    <property type="molecule type" value="Genomic_DNA"/>
</dbReference>
<dbReference type="KEGG" id="lgn:ABM34_10130"/>
<accession>A0A0H4QIT1</accession>